<protein>
    <submittedName>
        <fullName evidence="1">Uncharacterized protein</fullName>
    </submittedName>
</protein>
<organism evidence="1 2">
    <name type="scientific">Paenibacillus hexagrammi</name>
    <dbReference type="NCBI Taxonomy" id="2908839"/>
    <lineage>
        <taxon>Bacteria</taxon>
        <taxon>Bacillati</taxon>
        <taxon>Bacillota</taxon>
        <taxon>Bacilli</taxon>
        <taxon>Bacillales</taxon>
        <taxon>Paenibacillaceae</taxon>
        <taxon>Paenibacillus</taxon>
    </lineage>
</organism>
<keyword evidence="2" id="KW-1185">Reference proteome</keyword>
<gene>
    <name evidence="1" type="ORF">L0M14_17675</name>
</gene>
<accession>A0ABY3SQU8</accession>
<evidence type="ECO:0000313" key="2">
    <source>
        <dbReference type="Proteomes" id="UP001649230"/>
    </source>
</evidence>
<proteinExistence type="predicted"/>
<dbReference type="EMBL" id="CP090978">
    <property type="protein sequence ID" value="UJF36393.1"/>
    <property type="molecule type" value="Genomic_DNA"/>
</dbReference>
<sequence length="63" mass="7364">MLNVEVQGTKIVLTEISDQWGEECHTFLGRPAMMQWANERFAKERFDGTEEERQAIMDAFDQV</sequence>
<dbReference type="RefSeq" id="WP_235122943.1">
    <property type="nucleotide sequence ID" value="NZ_CP090978.1"/>
</dbReference>
<dbReference type="Proteomes" id="UP001649230">
    <property type="component" value="Chromosome"/>
</dbReference>
<evidence type="ECO:0000313" key="1">
    <source>
        <dbReference type="EMBL" id="UJF36393.1"/>
    </source>
</evidence>
<name>A0ABY3SQU8_9BACL</name>
<reference evidence="1 2" key="1">
    <citation type="journal article" date="2024" name="Int. J. Syst. Evol. Microbiol.">
        <title>Paenibacillus hexagrammi sp. nov., a novel bacterium isolated from the gut content of Hexagrammos agrammus.</title>
        <authorList>
            <person name="Jung H.K."/>
            <person name="Kim D.G."/>
            <person name="Zin H."/>
            <person name="Park J."/>
            <person name="Jung H."/>
            <person name="Kim Y.O."/>
            <person name="Kong H.J."/>
            <person name="Kim J.W."/>
            <person name="Kim Y.S."/>
        </authorList>
    </citation>
    <scope>NUCLEOTIDE SEQUENCE [LARGE SCALE GENOMIC DNA]</scope>
    <source>
        <strain evidence="1 2">YPD9-1</strain>
    </source>
</reference>